<keyword evidence="5" id="KW-1185">Reference proteome</keyword>
<dbReference type="RefSeq" id="WP_174409160.1">
    <property type="nucleotide sequence ID" value="NZ_BLVP01000006.1"/>
</dbReference>
<gene>
    <name evidence="4" type="ORF">DSM19430T_11710</name>
</gene>
<name>A0A7J0BS12_9BACT</name>
<dbReference type="Proteomes" id="UP000503820">
    <property type="component" value="Unassembled WGS sequence"/>
</dbReference>
<reference evidence="4 5" key="1">
    <citation type="submission" date="2020-05" db="EMBL/GenBank/DDBJ databases">
        <title>Draft genome sequence of Desulfovibrio psychrotolerans JS1T.</title>
        <authorList>
            <person name="Ueno A."/>
            <person name="Tamazawa S."/>
            <person name="Tamamura S."/>
            <person name="Murakami T."/>
            <person name="Kiyama T."/>
            <person name="Inomata H."/>
            <person name="Amano Y."/>
            <person name="Miyakawa K."/>
            <person name="Tamaki H."/>
            <person name="Naganuma T."/>
            <person name="Kaneko K."/>
        </authorList>
    </citation>
    <scope>NUCLEOTIDE SEQUENCE [LARGE SCALE GENOMIC DNA]</scope>
    <source>
        <strain evidence="4 5">JS1</strain>
    </source>
</reference>
<evidence type="ECO:0000313" key="5">
    <source>
        <dbReference type="Proteomes" id="UP000503820"/>
    </source>
</evidence>
<accession>A0A7J0BS12</accession>
<dbReference type="PANTHER" id="PTHR35936">
    <property type="entry name" value="MEMBRANE-BOUND LYTIC MUREIN TRANSGLYCOSYLASE F"/>
    <property type="match status" value="1"/>
</dbReference>
<feature type="signal peptide" evidence="2">
    <location>
        <begin position="1"/>
        <end position="24"/>
    </location>
</feature>
<keyword evidence="1 2" id="KW-0732">Signal</keyword>
<dbReference type="Gene3D" id="3.40.190.10">
    <property type="entry name" value="Periplasmic binding protein-like II"/>
    <property type="match status" value="2"/>
</dbReference>
<protein>
    <recommendedName>
        <fullName evidence="3">Solute-binding protein family 3/N-terminal domain-containing protein</fullName>
    </recommendedName>
</protein>
<proteinExistence type="predicted"/>
<dbReference type="EMBL" id="BLVP01000006">
    <property type="protein sequence ID" value="GFM36487.1"/>
    <property type="molecule type" value="Genomic_DNA"/>
</dbReference>
<evidence type="ECO:0000313" key="4">
    <source>
        <dbReference type="EMBL" id="GFM36487.1"/>
    </source>
</evidence>
<evidence type="ECO:0000256" key="2">
    <source>
        <dbReference type="SAM" id="SignalP"/>
    </source>
</evidence>
<comment type="caution">
    <text evidence="4">The sequence shown here is derived from an EMBL/GenBank/DDBJ whole genome shotgun (WGS) entry which is preliminary data.</text>
</comment>
<dbReference type="PANTHER" id="PTHR35936:SF35">
    <property type="entry name" value="L-CYSTINE-BINDING PROTEIN TCYJ"/>
    <property type="match status" value="1"/>
</dbReference>
<organism evidence="4 5">
    <name type="scientific">Desulfovibrio psychrotolerans</name>
    <dbReference type="NCBI Taxonomy" id="415242"/>
    <lineage>
        <taxon>Bacteria</taxon>
        <taxon>Pseudomonadati</taxon>
        <taxon>Thermodesulfobacteriota</taxon>
        <taxon>Desulfovibrionia</taxon>
        <taxon>Desulfovibrionales</taxon>
        <taxon>Desulfovibrionaceae</taxon>
        <taxon>Desulfovibrio</taxon>
    </lineage>
</organism>
<dbReference type="Pfam" id="PF00497">
    <property type="entry name" value="SBP_bac_3"/>
    <property type="match status" value="1"/>
</dbReference>
<evidence type="ECO:0000259" key="3">
    <source>
        <dbReference type="Pfam" id="PF00497"/>
    </source>
</evidence>
<evidence type="ECO:0000256" key="1">
    <source>
        <dbReference type="ARBA" id="ARBA00022729"/>
    </source>
</evidence>
<feature type="chain" id="PRO_5029672218" description="Solute-binding protein family 3/N-terminal domain-containing protein" evidence="2">
    <location>
        <begin position="25"/>
        <end position="252"/>
    </location>
</feature>
<feature type="domain" description="Solute-binding protein family 3/N-terminal" evidence="3">
    <location>
        <begin position="28"/>
        <end position="245"/>
    </location>
</feature>
<dbReference type="AlphaFoldDB" id="A0A7J0BS12"/>
<dbReference type="InterPro" id="IPR001638">
    <property type="entry name" value="Solute-binding_3/MltF_N"/>
</dbReference>
<dbReference type="SUPFAM" id="SSF53850">
    <property type="entry name" value="Periplasmic binding protein-like II"/>
    <property type="match status" value="1"/>
</dbReference>
<sequence length="252" mass="28064">MSPPFRNAVFVLALLLLLPAASRAEQLTVGYIEYPPYYFTHGNGTPGGLLMDITTQILDDSGVSYTYKPLPSKRILSYLEDGRQDFASTGWFKTLQRESFAIFSLPIYRNKPVGLVSLREKAHHFARYGTLREIMESGLFTAGLLCGHSEGEYIDGIMTRHENRVMQITGEQAVLMRMLAAGRFDFVLLPPEEVPGLALAAGETPEAFTLTELPDIPAGNTRHIMFSRAVSPDMVERINNAIRSRQESIPLP</sequence>